<dbReference type="EMBL" id="CP060784">
    <property type="protein sequence ID" value="QNP51694.1"/>
    <property type="molecule type" value="Genomic_DNA"/>
</dbReference>
<reference evidence="1 2" key="1">
    <citation type="submission" date="2020-08" db="EMBL/GenBank/DDBJ databases">
        <title>Genome sequence of Hymenobacter qilianensis JCM 19763T.</title>
        <authorList>
            <person name="Hyun D.-W."/>
            <person name="Bae J.-W."/>
        </authorList>
    </citation>
    <scope>NUCLEOTIDE SEQUENCE [LARGE SCALE GENOMIC DNA]</scope>
    <source>
        <strain evidence="1 2">JCM 19763</strain>
    </source>
</reference>
<evidence type="ECO:0000313" key="2">
    <source>
        <dbReference type="Proteomes" id="UP000516093"/>
    </source>
</evidence>
<sequence length="144" mass="15686">MKLLYYSFVVGLAGLASCQKEDATPLLTAAFNQPVTLRFQQSAALPNQNTPELTITVKDVNDSRCPSDVICFWAGVVYTNLGIQDQSGASQTLTLSLGGINDTVAPVQANGQQYNIILKEVMPYPKGNDVPKEDKRVVLAIRRQ</sequence>
<keyword evidence="2" id="KW-1185">Reference proteome</keyword>
<accession>A0A7H0GTS8</accession>
<dbReference type="PROSITE" id="PS51257">
    <property type="entry name" value="PROKAR_LIPOPROTEIN"/>
    <property type="match status" value="1"/>
</dbReference>
<proteinExistence type="predicted"/>
<gene>
    <name evidence="1" type="ORF">H9L05_17245</name>
</gene>
<organism evidence="1 2">
    <name type="scientific">Hymenobacter qilianensis</name>
    <dbReference type="NCBI Taxonomy" id="1385715"/>
    <lineage>
        <taxon>Bacteria</taxon>
        <taxon>Pseudomonadati</taxon>
        <taxon>Bacteroidota</taxon>
        <taxon>Cytophagia</taxon>
        <taxon>Cytophagales</taxon>
        <taxon>Hymenobacteraceae</taxon>
        <taxon>Hymenobacter</taxon>
    </lineage>
</organism>
<dbReference type="AlphaFoldDB" id="A0A7H0GTS8"/>
<dbReference type="RefSeq" id="WP_187731971.1">
    <property type="nucleotide sequence ID" value="NZ_BMFN01000003.1"/>
</dbReference>
<name>A0A7H0GTS8_9BACT</name>
<dbReference type="Proteomes" id="UP000516093">
    <property type="component" value="Chromosome"/>
</dbReference>
<dbReference type="KEGG" id="hqi:H9L05_17245"/>
<protein>
    <submittedName>
        <fullName evidence="1">Uncharacterized protein</fullName>
    </submittedName>
</protein>
<evidence type="ECO:0000313" key="1">
    <source>
        <dbReference type="EMBL" id="QNP51694.1"/>
    </source>
</evidence>